<dbReference type="InterPro" id="IPR002781">
    <property type="entry name" value="TM_pro_TauE-like"/>
</dbReference>
<dbReference type="STRING" id="48936.NJ75_01010"/>
<feature type="transmembrane region" description="Helical" evidence="8">
    <location>
        <begin position="229"/>
        <end position="246"/>
    </location>
</feature>
<evidence type="ECO:0000313" key="9">
    <source>
        <dbReference type="EMBL" id="KHS48343.1"/>
    </source>
</evidence>
<feature type="transmembrane region" description="Helical" evidence="8">
    <location>
        <begin position="46"/>
        <end position="65"/>
    </location>
</feature>
<protein>
    <recommendedName>
        <fullName evidence="8">Probable membrane transporter protein</fullName>
    </recommendedName>
</protein>
<dbReference type="RefSeq" id="WP_039332071.1">
    <property type="nucleotide sequence ID" value="NZ_JRVC01000004.1"/>
</dbReference>
<feature type="transmembrane region" description="Helical" evidence="8">
    <location>
        <begin position="196"/>
        <end position="217"/>
    </location>
</feature>
<dbReference type="EMBL" id="JRVC01000004">
    <property type="protein sequence ID" value="KHS48343.1"/>
    <property type="molecule type" value="Genomic_DNA"/>
</dbReference>
<comment type="similarity">
    <text evidence="2 8">Belongs to the 4-toluene sulfonate uptake permease (TSUP) (TC 2.A.102) family.</text>
</comment>
<dbReference type="PANTHER" id="PTHR30269">
    <property type="entry name" value="TRANSMEMBRANE PROTEIN YFCA"/>
    <property type="match status" value="1"/>
</dbReference>
<comment type="subcellular location">
    <subcellularLocation>
        <location evidence="1 8">Cell membrane</location>
        <topology evidence="1 8">Multi-pass membrane protein</topology>
    </subcellularLocation>
</comment>
<keyword evidence="10" id="KW-1185">Reference proteome</keyword>
<accession>A0A0B9AG74</accession>
<feature type="transmembrane region" description="Helical" evidence="8">
    <location>
        <begin position="99"/>
        <end position="117"/>
    </location>
</feature>
<evidence type="ECO:0000256" key="6">
    <source>
        <dbReference type="ARBA" id="ARBA00022989"/>
    </source>
</evidence>
<evidence type="ECO:0000313" key="10">
    <source>
        <dbReference type="Proteomes" id="UP000031338"/>
    </source>
</evidence>
<gene>
    <name evidence="9" type="ORF">NJ75_01010</name>
</gene>
<keyword evidence="5 8" id="KW-0812">Transmembrane</keyword>
<dbReference type="Proteomes" id="UP000031338">
    <property type="component" value="Unassembled WGS sequence"/>
</dbReference>
<feature type="transmembrane region" description="Helical" evidence="8">
    <location>
        <begin position="72"/>
        <end position="93"/>
    </location>
</feature>
<organism evidence="9 10">
    <name type="scientific">Novosphingobium subterraneum</name>
    <dbReference type="NCBI Taxonomy" id="48936"/>
    <lineage>
        <taxon>Bacteria</taxon>
        <taxon>Pseudomonadati</taxon>
        <taxon>Pseudomonadota</taxon>
        <taxon>Alphaproteobacteria</taxon>
        <taxon>Sphingomonadales</taxon>
        <taxon>Sphingomonadaceae</taxon>
        <taxon>Novosphingobium</taxon>
    </lineage>
</organism>
<evidence type="ECO:0000256" key="8">
    <source>
        <dbReference type="RuleBase" id="RU363041"/>
    </source>
</evidence>
<dbReference type="Pfam" id="PF01925">
    <property type="entry name" value="TauE"/>
    <property type="match status" value="1"/>
</dbReference>
<evidence type="ECO:0000256" key="3">
    <source>
        <dbReference type="ARBA" id="ARBA00022448"/>
    </source>
</evidence>
<dbReference type="InterPro" id="IPR052017">
    <property type="entry name" value="TSUP"/>
</dbReference>
<evidence type="ECO:0000256" key="5">
    <source>
        <dbReference type="ARBA" id="ARBA00022692"/>
    </source>
</evidence>
<keyword evidence="6 8" id="KW-1133">Transmembrane helix</keyword>
<proteinExistence type="inferred from homology"/>
<dbReference type="PANTHER" id="PTHR30269:SF37">
    <property type="entry name" value="MEMBRANE TRANSPORTER PROTEIN"/>
    <property type="match status" value="1"/>
</dbReference>
<dbReference type="AlphaFoldDB" id="A0A0B9AG74"/>
<keyword evidence="4 8" id="KW-1003">Cell membrane</keyword>
<name>A0A0B9AG74_9SPHN</name>
<dbReference type="GO" id="GO:0005886">
    <property type="term" value="C:plasma membrane"/>
    <property type="evidence" value="ECO:0007669"/>
    <property type="project" value="UniProtKB-SubCell"/>
</dbReference>
<keyword evidence="7 8" id="KW-0472">Membrane</keyword>
<evidence type="ECO:0000256" key="2">
    <source>
        <dbReference type="ARBA" id="ARBA00009142"/>
    </source>
</evidence>
<evidence type="ECO:0000256" key="1">
    <source>
        <dbReference type="ARBA" id="ARBA00004651"/>
    </source>
</evidence>
<reference evidence="9 10" key="1">
    <citation type="submission" date="2014-10" db="EMBL/GenBank/DDBJ databases">
        <title>Draft genome sequence of Novosphingobium subterraneum DSM 12447.</title>
        <authorList>
            <person name="Gan H.M."/>
            <person name="Gan H.Y."/>
            <person name="Savka M.A."/>
        </authorList>
    </citation>
    <scope>NUCLEOTIDE SEQUENCE [LARGE SCALE GENOMIC DNA]</scope>
    <source>
        <strain evidence="9 10">DSM 12447</strain>
    </source>
</reference>
<comment type="caution">
    <text evidence="9">The sequence shown here is derived from an EMBL/GenBank/DDBJ whole genome shotgun (WGS) entry which is preliminary data.</text>
</comment>
<evidence type="ECO:0000256" key="7">
    <source>
        <dbReference type="ARBA" id="ARBA00023136"/>
    </source>
</evidence>
<keyword evidence="3" id="KW-0813">Transport</keyword>
<sequence>MLLSDPATLAACAVAVILVGMAKGGFSGLGALGTPVAALALPPSTAAAILLPILIVQDVVSVWSFRHAWDKWIVGWMLPGAMVGIGIGWAIAASIDEKALMGVLGGITLMFGLYRLWIERGNRVAAASASPGWVGALFGMATGFTSQVAHAGGPPFQMWVTPRKLPHLMYAGTNAILFAAINWLKVPSYIMLGAFTHEVVVAAALLVPLAVITTLISVRVVRALKPDRFYTIIYLLMVMLGGKLMVDAFT</sequence>
<evidence type="ECO:0000256" key="4">
    <source>
        <dbReference type="ARBA" id="ARBA00022475"/>
    </source>
</evidence>
<feature type="transmembrane region" description="Helical" evidence="8">
    <location>
        <begin position="165"/>
        <end position="184"/>
    </location>
</feature>
<dbReference type="PATRIC" id="fig|48936.3.peg.1024"/>